<organism evidence="1 2">
    <name type="scientific">Pseudopedobacter beijingensis</name>
    <dbReference type="NCBI Taxonomy" id="1207056"/>
    <lineage>
        <taxon>Bacteria</taxon>
        <taxon>Pseudomonadati</taxon>
        <taxon>Bacteroidota</taxon>
        <taxon>Sphingobacteriia</taxon>
        <taxon>Sphingobacteriales</taxon>
        <taxon>Sphingobacteriaceae</taxon>
        <taxon>Pseudopedobacter</taxon>
    </lineage>
</organism>
<gene>
    <name evidence="1" type="ORF">ACFSAH_07330</name>
</gene>
<name>A0ABW4IAB6_9SPHI</name>
<dbReference type="Proteomes" id="UP001597118">
    <property type="component" value="Unassembled WGS sequence"/>
</dbReference>
<dbReference type="EMBL" id="JBHUDG010000006">
    <property type="protein sequence ID" value="MFD1629681.1"/>
    <property type="molecule type" value="Genomic_DNA"/>
</dbReference>
<evidence type="ECO:0000313" key="1">
    <source>
        <dbReference type="EMBL" id="MFD1629681.1"/>
    </source>
</evidence>
<accession>A0ABW4IAB6</accession>
<dbReference type="RefSeq" id="WP_379662062.1">
    <property type="nucleotide sequence ID" value="NZ_JBHUDG010000006.1"/>
</dbReference>
<reference evidence="2" key="1">
    <citation type="journal article" date="2019" name="Int. J. Syst. Evol. Microbiol.">
        <title>The Global Catalogue of Microorganisms (GCM) 10K type strain sequencing project: providing services to taxonomists for standard genome sequencing and annotation.</title>
        <authorList>
            <consortium name="The Broad Institute Genomics Platform"/>
            <consortium name="The Broad Institute Genome Sequencing Center for Infectious Disease"/>
            <person name="Wu L."/>
            <person name="Ma J."/>
        </authorList>
    </citation>
    <scope>NUCLEOTIDE SEQUENCE [LARGE SCALE GENOMIC DNA]</scope>
    <source>
        <strain evidence="2">CCUG 53762</strain>
    </source>
</reference>
<sequence length="298" mass="35121">MIRNHQFYEAYLNNHFKIKSRTAKYFLNMGNEQLRRALVLMDIPTNEIEFLKTVKIDLVQSFYQSIETLFGFIHSLENIEAQLDLPNYLIKIEIGELHKFIKSFEDFNFALEYLNKDLHTPNNVIPKFQYLFYFASLVISDFPKEYMEKIKSESNINGIALVLSEIAKEFNKEAHNSIKHGLRCLIVSKLNMHFDFPKELEDIKMPNNWKSEDDTLLYYSREKGQNKAVIVLVPFCVEKIIYLEEELSKLLNSLIDNRNIVLNKKEDLEFYFFSSNNLSNNSFLTSSNFKSIRISDSK</sequence>
<proteinExistence type="predicted"/>
<comment type="caution">
    <text evidence="1">The sequence shown here is derived from an EMBL/GenBank/DDBJ whole genome shotgun (WGS) entry which is preliminary data.</text>
</comment>
<evidence type="ECO:0000313" key="2">
    <source>
        <dbReference type="Proteomes" id="UP001597118"/>
    </source>
</evidence>
<keyword evidence="2" id="KW-1185">Reference proteome</keyword>
<protein>
    <submittedName>
        <fullName evidence="1">Uncharacterized protein</fullName>
    </submittedName>
</protein>